<reference evidence="2" key="2">
    <citation type="submission" date="2020-09" db="EMBL/GenBank/DDBJ databases">
        <authorList>
            <person name="Sun Q."/>
            <person name="Ohkuma M."/>
        </authorList>
    </citation>
    <scope>NUCLEOTIDE SEQUENCE</scope>
    <source>
        <strain evidence="2">JCM 3131</strain>
    </source>
</reference>
<evidence type="ECO:0000313" key="3">
    <source>
        <dbReference type="Proteomes" id="UP000620156"/>
    </source>
</evidence>
<feature type="region of interest" description="Disordered" evidence="1">
    <location>
        <begin position="1"/>
        <end position="71"/>
    </location>
</feature>
<sequence>MADQTGGSGTRDRAAYEDGAPGRDPYDPCRDDPYEKPGRDPEDGPGHLGVRSAPRRSSDEDRDADIRAGYR</sequence>
<feature type="compositionally biased region" description="Basic and acidic residues" evidence="1">
    <location>
        <begin position="56"/>
        <end position="71"/>
    </location>
</feature>
<reference evidence="2" key="1">
    <citation type="journal article" date="2014" name="Int. J. Syst. Evol. Microbiol.">
        <title>Complete genome sequence of Corynebacterium casei LMG S-19264T (=DSM 44701T), isolated from a smear-ripened cheese.</title>
        <authorList>
            <consortium name="US DOE Joint Genome Institute (JGI-PGF)"/>
            <person name="Walter F."/>
            <person name="Albersmeier A."/>
            <person name="Kalinowski J."/>
            <person name="Ruckert C."/>
        </authorList>
    </citation>
    <scope>NUCLEOTIDE SEQUENCE</scope>
    <source>
        <strain evidence="2">JCM 3131</strain>
    </source>
</reference>
<gene>
    <name evidence="2" type="ORF">GCM10010145_63200</name>
</gene>
<name>A0A918BPY2_9ACTN</name>
<dbReference type="Proteomes" id="UP000620156">
    <property type="component" value="Unassembled WGS sequence"/>
</dbReference>
<feature type="compositionally biased region" description="Basic and acidic residues" evidence="1">
    <location>
        <begin position="10"/>
        <end position="45"/>
    </location>
</feature>
<evidence type="ECO:0000256" key="1">
    <source>
        <dbReference type="SAM" id="MobiDB-lite"/>
    </source>
</evidence>
<accession>A0A918BPY2</accession>
<evidence type="ECO:0000313" key="2">
    <source>
        <dbReference type="EMBL" id="GGQ84967.1"/>
    </source>
</evidence>
<keyword evidence="3" id="KW-1185">Reference proteome</keyword>
<dbReference type="AlphaFoldDB" id="A0A918BPY2"/>
<proteinExistence type="predicted"/>
<dbReference type="EMBL" id="BMQK01000022">
    <property type="protein sequence ID" value="GGQ84967.1"/>
    <property type="molecule type" value="Genomic_DNA"/>
</dbReference>
<comment type="caution">
    <text evidence="2">The sequence shown here is derived from an EMBL/GenBank/DDBJ whole genome shotgun (WGS) entry which is preliminary data.</text>
</comment>
<dbReference type="RefSeq" id="WP_189220288.1">
    <property type="nucleotide sequence ID" value="NZ_BMQK01000022.1"/>
</dbReference>
<organism evidence="2 3">
    <name type="scientific">Streptomyces ruber</name>
    <dbReference type="NCBI Taxonomy" id="83378"/>
    <lineage>
        <taxon>Bacteria</taxon>
        <taxon>Bacillati</taxon>
        <taxon>Actinomycetota</taxon>
        <taxon>Actinomycetes</taxon>
        <taxon>Kitasatosporales</taxon>
        <taxon>Streptomycetaceae</taxon>
        <taxon>Streptomyces</taxon>
    </lineage>
</organism>
<protein>
    <submittedName>
        <fullName evidence="2">Uncharacterized protein</fullName>
    </submittedName>
</protein>